<dbReference type="EMBL" id="KV454209">
    <property type="protein sequence ID" value="ODQ61325.1"/>
    <property type="molecule type" value="Genomic_DNA"/>
</dbReference>
<evidence type="ECO:0000259" key="6">
    <source>
        <dbReference type="SMART" id="SM01238"/>
    </source>
</evidence>
<comment type="similarity">
    <text evidence="2">Belongs to the mitochondrion-specific ribosomal protein mS41 family.</text>
</comment>
<reference evidence="7 8" key="1">
    <citation type="journal article" date="2016" name="Proc. Natl. Acad. Sci. U.S.A.">
        <title>Comparative genomics of biotechnologically important yeasts.</title>
        <authorList>
            <person name="Riley R."/>
            <person name="Haridas S."/>
            <person name="Wolfe K.H."/>
            <person name="Lopes M.R."/>
            <person name="Hittinger C.T."/>
            <person name="Goeker M."/>
            <person name="Salamov A.A."/>
            <person name="Wisecaver J.H."/>
            <person name="Long T.M."/>
            <person name="Calvey C.H."/>
            <person name="Aerts A.L."/>
            <person name="Barry K.W."/>
            <person name="Choi C."/>
            <person name="Clum A."/>
            <person name="Coughlan A.Y."/>
            <person name="Deshpande S."/>
            <person name="Douglass A.P."/>
            <person name="Hanson S.J."/>
            <person name="Klenk H.-P."/>
            <person name="LaButti K.M."/>
            <person name="Lapidus A."/>
            <person name="Lindquist E.A."/>
            <person name="Lipzen A.M."/>
            <person name="Meier-Kolthoff J.P."/>
            <person name="Ohm R.A."/>
            <person name="Otillar R.P."/>
            <person name="Pangilinan J.L."/>
            <person name="Peng Y."/>
            <person name="Rokas A."/>
            <person name="Rosa C.A."/>
            <person name="Scheuner C."/>
            <person name="Sibirny A.A."/>
            <person name="Slot J.C."/>
            <person name="Stielow J.B."/>
            <person name="Sun H."/>
            <person name="Kurtzman C.P."/>
            <person name="Blackwell M."/>
            <person name="Grigoriev I.V."/>
            <person name="Jeffries T.W."/>
        </authorList>
    </citation>
    <scope>NUCLEOTIDE SEQUENCE [LARGE SCALE GENOMIC DNA]</scope>
    <source>
        <strain evidence="8">ATCC 58044 / CBS 1984 / NCYC 433 / NRRL Y-366-8</strain>
    </source>
</reference>
<evidence type="ECO:0000313" key="8">
    <source>
        <dbReference type="Proteomes" id="UP000094112"/>
    </source>
</evidence>
<dbReference type="InterPro" id="IPR039603">
    <property type="entry name" value="Ribosomal_mS41"/>
</dbReference>
<feature type="non-terminal residue" evidence="7">
    <location>
        <position position="1"/>
    </location>
</feature>
<keyword evidence="8" id="KW-1185">Reference proteome</keyword>
<dbReference type="STRING" id="683960.A0A1E3P7D5"/>
<evidence type="ECO:0000256" key="2">
    <source>
        <dbReference type="ARBA" id="ARBA00010492"/>
    </source>
</evidence>
<dbReference type="SMART" id="SM01238">
    <property type="entry name" value="IGR"/>
    <property type="match status" value="1"/>
</dbReference>
<name>A0A1E3P7D5_WICAA</name>
<dbReference type="RefSeq" id="XP_019040532.1">
    <property type="nucleotide sequence ID" value="XM_019180726.1"/>
</dbReference>
<dbReference type="PANTHER" id="PTHR28235">
    <property type="entry name" value="PROTEIN FYV4, MITOCHONDRIAL"/>
    <property type="match status" value="1"/>
</dbReference>
<sequence length="110" mass="12835">ATKAANPNNINYPLPTSEIPNAEAFLQKIGRNCIEHKEHFPNWHLLFNTTSRQMKEKGIDAQTRKYLLSQLEKYRNGEKILEIKKGKKSYFGSEYKRKETVAKMHAAERK</sequence>
<evidence type="ECO:0000256" key="3">
    <source>
        <dbReference type="ARBA" id="ARBA00023128"/>
    </source>
</evidence>
<dbReference type="GO" id="GO:0003735">
    <property type="term" value="F:structural constituent of ribosome"/>
    <property type="evidence" value="ECO:0007669"/>
    <property type="project" value="EnsemblFungi"/>
</dbReference>
<feature type="non-terminal residue" evidence="7">
    <location>
        <position position="110"/>
    </location>
</feature>
<evidence type="ECO:0000256" key="5">
    <source>
        <dbReference type="ARBA" id="ARBA00035341"/>
    </source>
</evidence>
<dbReference type="GeneID" id="30197972"/>
<dbReference type="OrthoDB" id="18595at2759"/>
<evidence type="ECO:0000256" key="4">
    <source>
        <dbReference type="ARBA" id="ARBA00035129"/>
    </source>
</evidence>
<accession>A0A1E3P7D5</accession>
<evidence type="ECO:0000256" key="1">
    <source>
        <dbReference type="ARBA" id="ARBA00004173"/>
    </source>
</evidence>
<dbReference type="InterPro" id="IPR019083">
    <property type="entry name" value="SAM_Ribosomal_mS41"/>
</dbReference>
<keyword evidence="3" id="KW-0496">Mitochondrion</keyword>
<dbReference type="Pfam" id="PF09597">
    <property type="entry name" value="SAM_Ribosomal_mS41"/>
    <property type="match status" value="1"/>
</dbReference>
<comment type="subcellular location">
    <subcellularLocation>
        <location evidence="1">Mitochondrion</location>
    </subcellularLocation>
</comment>
<dbReference type="AlphaFoldDB" id="A0A1E3P7D5"/>
<organism evidence="7 8">
    <name type="scientific">Wickerhamomyces anomalus (strain ATCC 58044 / CBS 1984 / NCYC 433 / NRRL Y-366-8)</name>
    <name type="common">Yeast</name>
    <name type="synonym">Hansenula anomala</name>
    <dbReference type="NCBI Taxonomy" id="683960"/>
    <lineage>
        <taxon>Eukaryota</taxon>
        <taxon>Fungi</taxon>
        <taxon>Dikarya</taxon>
        <taxon>Ascomycota</taxon>
        <taxon>Saccharomycotina</taxon>
        <taxon>Saccharomycetes</taxon>
        <taxon>Phaffomycetales</taxon>
        <taxon>Wickerhamomycetaceae</taxon>
        <taxon>Wickerhamomyces</taxon>
    </lineage>
</organism>
<gene>
    <name evidence="7" type="ORF">WICANDRAFT_17117</name>
</gene>
<dbReference type="PANTHER" id="PTHR28235:SF1">
    <property type="entry name" value="SMALL RIBOSOMAL SUBUNIT PROTEIN MS41"/>
    <property type="match status" value="1"/>
</dbReference>
<protein>
    <recommendedName>
        <fullName evidence="4">Small ribosomal subunit protein mS41</fullName>
    </recommendedName>
    <alternativeName>
        <fullName evidence="5">Protein FYV4, mitochondrial</fullName>
    </alternativeName>
</protein>
<proteinExistence type="inferred from homology"/>
<feature type="domain" description="Small ribosomal subunit protein mS41 SAM" evidence="6">
    <location>
        <begin position="22"/>
        <end position="77"/>
    </location>
</feature>
<dbReference type="GO" id="GO:0005763">
    <property type="term" value="C:mitochondrial small ribosomal subunit"/>
    <property type="evidence" value="ECO:0007669"/>
    <property type="project" value="EnsemblFungi"/>
</dbReference>
<evidence type="ECO:0000313" key="7">
    <source>
        <dbReference type="EMBL" id="ODQ61325.1"/>
    </source>
</evidence>
<dbReference type="Proteomes" id="UP000094112">
    <property type="component" value="Unassembled WGS sequence"/>
</dbReference>